<dbReference type="STRING" id="1185767.IIF7_13502"/>
<keyword evidence="3" id="KW-1185">Reference proteome</keyword>
<sequence>MIRPALPEDLAEIKLLTERCAEAMADKGIFQWNEHYPSKEKLAADIQKKELFKLTNIENEIMGIIVLSPEMDEEYIPIKWLTTNKNNIYVHRLATDPTFWGLGNGKKLMDFAEDFAHKNEYASVRLDTFSQNKRNHRFYESRGYKRLGDIFFPKQSEHPFHCYELVL</sequence>
<dbReference type="Proteomes" id="UP000192746">
    <property type="component" value="Unassembled WGS sequence"/>
</dbReference>
<evidence type="ECO:0000313" key="2">
    <source>
        <dbReference type="EMBL" id="ORL44825.1"/>
    </source>
</evidence>
<name>A0A1Y1T2K9_9FLAO</name>
<dbReference type="InterPro" id="IPR050276">
    <property type="entry name" value="MshD_Acetyltransferase"/>
</dbReference>
<evidence type="ECO:0000259" key="1">
    <source>
        <dbReference type="PROSITE" id="PS51186"/>
    </source>
</evidence>
<dbReference type="SUPFAM" id="SSF55729">
    <property type="entry name" value="Acyl-CoA N-acyltransferases (Nat)"/>
    <property type="match status" value="1"/>
</dbReference>
<organism evidence="2 3">
    <name type="scientific">Zunongwangia atlantica 22II14-10F7</name>
    <dbReference type="NCBI Taxonomy" id="1185767"/>
    <lineage>
        <taxon>Bacteria</taxon>
        <taxon>Pseudomonadati</taxon>
        <taxon>Bacteroidota</taxon>
        <taxon>Flavobacteriia</taxon>
        <taxon>Flavobacteriales</taxon>
        <taxon>Flavobacteriaceae</taxon>
        <taxon>Zunongwangia</taxon>
    </lineage>
</organism>
<dbReference type="EMBL" id="ARYN01000012">
    <property type="protein sequence ID" value="ORL44825.1"/>
    <property type="molecule type" value="Genomic_DNA"/>
</dbReference>
<accession>A0A1Y1T2K9</accession>
<gene>
    <name evidence="2" type="ORF">IIF7_13502</name>
</gene>
<dbReference type="PROSITE" id="PS51186">
    <property type="entry name" value="GNAT"/>
    <property type="match status" value="1"/>
</dbReference>
<dbReference type="InterPro" id="IPR000182">
    <property type="entry name" value="GNAT_dom"/>
</dbReference>
<protein>
    <submittedName>
        <fullName evidence="2">GNAT family acetyltransferase</fullName>
    </submittedName>
</protein>
<proteinExistence type="predicted"/>
<dbReference type="PANTHER" id="PTHR43617">
    <property type="entry name" value="L-AMINO ACID N-ACETYLTRANSFERASE"/>
    <property type="match status" value="1"/>
</dbReference>
<reference evidence="2 3" key="1">
    <citation type="submission" date="2013-04" db="EMBL/GenBank/DDBJ databases">
        <title>Zunongwangia sp. 22II14-10F7 Genome Sequencing.</title>
        <authorList>
            <person name="Lai Q."/>
            <person name="Shao Z."/>
        </authorList>
    </citation>
    <scope>NUCLEOTIDE SEQUENCE [LARGE SCALE GENOMIC DNA]</scope>
    <source>
        <strain evidence="2 3">22II14-10F7</strain>
    </source>
</reference>
<dbReference type="Gene3D" id="3.40.630.30">
    <property type="match status" value="1"/>
</dbReference>
<dbReference type="RefSeq" id="WP_084842232.1">
    <property type="nucleotide sequence ID" value="NZ_ARYN01000012.1"/>
</dbReference>
<feature type="domain" description="N-acetyltransferase" evidence="1">
    <location>
        <begin position="1"/>
        <end position="167"/>
    </location>
</feature>
<evidence type="ECO:0000313" key="3">
    <source>
        <dbReference type="Proteomes" id="UP000192746"/>
    </source>
</evidence>
<dbReference type="GO" id="GO:0016747">
    <property type="term" value="F:acyltransferase activity, transferring groups other than amino-acyl groups"/>
    <property type="evidence" value="ECO:0007669"/>
    <property type="project" value="InterPro"/>
</dbReference>
<comment type="caution">
    <text evidence="2">The sequence shown here is derived from an EMBL/GenBank/DDBJ whole genome shotgun (WGS) entry which is preliminary data.</text>
</comment>
<dbReference type="CDD" id="cd04301">
    <property type="entry name" value="NAT_SF"/>
    <property type="match status" value="1"/>
</dbReference>
<dbReference type="AlphaFoldDB" id="A0A1Y1T2K9"/>
<dbReference type="Pfam" id="PF00583">
    <property type="entry name" value="Acetyltransf_1"/>
    <property type="match status" value="1"/>
</dbReference>
<dbReference type="OrthoDB" id="9796381at2"/>
<keyword evidence="2" id="KW-0808">Transferase</keyword>
<dbReference type="InterPro" id="IPR016181">
    <property type="entry name" value="Acyl_CoA_acyltransferase"/>
</dbReference>